<dbReference type="Proteomes" id="UP000297253">
    <property type="component" value="Unassembled WGS sequence"/>
</dbReference>
<dbReference type="OrthoDB" id="2218202at2"/>
<proteinExistence type="predicted"/>
<accession>A0A4Y9JB18</accession>
<protein>
    <submittedName>
        <fullName evidence="1">Uncharacterized protein</fullName>
    </submittedName>
</protein>
<dbReference type="EMBL" id="SPPD01000016">
    <property type="protein sequence ID" value="TFU97124.1"/>
    <property type="molecule type" value="Genomic_DNA"/>
</dbReference>
<evidence type="ECO:0000313" key="1">
    <source>
        <dbReference type="EMBL" id="TFU97124.1"/>
    </source>
</evidence>
<comment type="caution">
    <text evidence="1">The sequence shown here is derived from an EMBL/GenBank/DDBJ whole genome shotgun (WGS) entry which is preliminary data.</text>
</comment>
<dbReference type="RefSeq" id="WP_135182612.1">
    <property type="nucleotide sequence ID" value="NZ_JADGKZ010000016.1"/>
</dbReference>
<dbReference type="AlphaFoldDB" id="A0A4Y9JB18"/>
<sequence length="118" mass="13950">MKKKTMRRLLYIVAIPLLLILSYKIYLHVERGREYQSLDNVFKEMNYAALYPDDLVRLPNLSNVLNSSQAFRYPDSIKSLPIKNTLLQKDESLAVVIGFNDVIALEYKKKYHQIYFYI</sequence>
<gene>
    <name evidence="1" type="ORF">E4T82_09600</name>
</gene>
<evidence type="ECO:0000313" key="2">
    <source>
        <dbReference type="Proteomes" id="UP000297253"/>
    </source>
</evidence>
<reference evidence="1 2" key="1">
    <citation type="submission" date="2019-03" db="EMBL/GenBank/DDBJ databases">
        <title>Diversity of the mouse oral microbiome.</title>
        <authorList>
            <person name="Joseph S."/>
            <person name="Aduse-Opoku J."/>
            <person name="Curtis M."/>
            <person name="Wade W."/>
            <person name="Hashim A."/>
        </authorList>
    </citation>
    <scope>NUCLEOTIDE SEQUENCE [LARGE SCALE GENOMIC DNA]</scope>
    <source>
        <strain evidence="1 2">WM131</strain>
    </source>
</reference>
<organism evidence="1 2">
    <name type="scientific">Streptococcus cuniculi</name>
    <dbReference type="NCBI Taxonomy" id="1432788"/>
    <lineage>
        <taxon>Bacteria</taxon>
        <taxon>Bacillati</taxon>
        <taxon>Bacillota</taxon>
        <taxon>Bacilli</taxon>
        <taxon>Lactobacillales</taxon>
        <taxon>Streptococcaceae</taxon>
        <taxon>Streptococcus</taxon>
    </lineage>
</organism>
<name>A0A4Y9JB18_9STRE</name>